<evidence type="ECO:0000313" key="1">
    <source>
        <dbReference type="EMBL" id="KCZ57412.1"/>
    </source>
</evidence>
<keyword evidence="2" id="KW-1185">Reference proteome</keyword>
<dbReference type="EMBL" id="AWFF01000001">
    <property type="protein sequence ID" value="KCZ57412.1"/>
    <property type="molecule type" value="Genomic_DNA"/>
</dbReference>
<name>A0A062UGF0_9PROT</name>
<evidence type="ECO:0000313" key="2">
    <source>
        <dbReference type="Proteomes" id="UP000027037"/>
    </source>
</evidence>
<reference evidence="1 2" key="1">
    <citation type="journal article" date="2014" name="Antonie Van Leeuwenhoek">
        <title>Hyphomonas beringensis sp. nov. and Hyphomonas chukchiensis sp. nov., isolated from surface seawater of the Bering Sea and Chukchi Sea.</title>
        <authorList>
            <person name="Li C."/>
            <person name="Lai Q."/>
            <person name="Li G."/>
            <person name="Dong C."/>
            <person name="Wang J."/>
            <person name="Liao Y."/>
            <person name="Shao Z."/>
        </authorList>
    </citation>
    <scope>NUCLEOTIDE SEQUENCE [LARGE SCALE GENOMIC DNA]</scope>
    <source>
        <strain evidence="1 2">25B14_1</strain>
    </source>
</reference>
<accession>A0A062UGF0</accession>
<dbReference type="AlphaFoldDB" id="A0A062UGF0"/>
<gene>
    <name evidence="1" type="ORF">HY29_01395</name>
</gene>
<dbReference type="Proteomes" id="UP000027037">
    <property type="component" value="Unassembled WGS sequence"/>
</dbReference>
<sequence>MCEMSTETVHPETDRFVASINPAFVKQIFDVTQRGRKSNVHHYRKLDDLA</sequence>
<protein>
    <submittedName>
        <fullName evidence="1">Uncharacterized protein</fullName>
    </submittedName>
</protein>
<organism evidence="1 2">
    <name type="scientific">Hyphomonas beringensis</name>
    <dbReference type="NCBI Taxonomy" id="1280946"/>
    <lineage>
        <taxon>Bacteria</taxon>
        <taxon>Pseudomonadati</taxon>
        <taxon>Pseudomonadota</taxon>
        <taxon>Alphaproteobacteria</taxon>
        <taxon>Hyphomonadales</taxon>
        <taxon>Hyphomonadaceae</taxon>
        <taxon>Hyphomonas</taxon>
    </lineage>
</organism>
<comment type="caution">
    <text evidence="1">The sequence shown here is derived from an EMBL/GenBank/DDBJ whole genome shotgun (WGS) entry which is preliminary data.</text>
</comment>
<proteinExistence type="predicted"/>